<dbReference type="Pfam" id="PF05699">
    <property type="entry name" value="Dimer_Tnp_hAT"/>
    <property type="match status" value="1"/>
</dbReference>
<evidence type="ECO:0000313" key="2">
    <source>
        <dbReference type="EMBL" id="CAG6610138.1"/>
    </source>
</evidence>
<proteinExistence type="predicted"/>
<dbReference type="EMBL" id="HBUF01373281">
    <property type="protein sequence ID" value="CAG6727150.1"/>
    <property type="molecule type" value="Transcribed_RNA"/>
</dbReference>
<dbReference type="EMBL" id="HBUF01197027">
    <property type="protein sequence ID" value="CAG6660453.1"/>
    <property type="molecule type" value="Transcribed_RNA"/>
</dbReference>
<dbReference type="EMBL" id="HBUF01373285">
    <property type="protein sequence ID" value="CAG6727152.1"/>
    <property type="molecule type" value="Transcribed_RNA"/>
</dbReference>
<dbReference type="PANTHER" id="PTHR45913:SF21">
    <property type="entry name" value="DUF4371 DOMAIN-CONTAINING PROTEIN"/>
    <property type="match status" value="1"/>
</dbReference>
<accession>A0A8D8LKC6</accession>
<reference evidence="2" key="1">
    <citation type="submission" date="2021-05" db="EMBL/GenBank/DDBJ databases">
        <authorList>
            <person name="Alioto T."/>
            <person name="Alioto T."/>
            <person name="Gomez Garrido J."/>
        </authorList>
    </citation>
    <scope>NUCLEOTIDE SEQUENCE</scope>
</reference>
<protein>
    <submittedName>
        <fullName evidence="2">SCAN domain-containing protein 3</fullName>
    </submittedName>
</protein>
<evidence type="ECO:0000259" key="1">
    <source>
        <dbReference type="Pfam" id="PF05699"/>
    </source>
</evidence>
<dbReference type="EMBL" id="HBUF01373283">
    <property type="protein sequence ID" value="CAG6727151.1"/>
    <property type="molecule type" value="Transcribed_RNA"/>
</dbReference>
<dbReference type="EMBL" id="HBUF01017211">
    <property type="protein sequence ID" value="CAG6610141.1"/>
    <property type="molecule type" value="Transcribed_RNA"/>
</dbReference>
<feature type="domain" description="HAT C-terminal dimerisation" evidence="1">
    <location>
        <begin position="15"/>
        <end position="75"/>
    </location>
</feature>
<dbReference type="EMBL" id="HBUF01017207">
    <property type="protein sequence ID" value="CAG6610138.1"/>
    <property type="molecule type" value="Transcribed_RNA"/>
</dbReference>
<dbReference type="PANTHER" id="PTHR45913">
    <property type="entry name" value="EPM2A-INTERACTING PROTEIN 1"/>
    <property type="match status" value="1"/>
</dbReference>
<dbReference type="EMBL" id="HBUF01017210">
    <property type="protein sequence ID" value="CAG6610140.1"/>
    <property type="molecule type" value="Transcribed_RNA"/>
</dbReference>
<name>A0A8D8LKC6_9HEMI</name>
<organism evidence="2">
    <name type="scientific">Cacopsylla melanoneura</name>
    <dbReference type="NCBI Taxonomy" id="428564"/>
    <lineage>
        <taxon>Eukaryota</taxon>
        <taxon>Metazoa</taxon>
        <taxon>Ecdysozoa</taxon>
        <taxon>Arthropoda</taxon>
        <taxon>Hexapoda</taxon>
        <taxon>Insecta</taxon>
        <taxon>Pterygota</taxon>
        <taxon>Neoptera</taxon>
        <taxon>Paraneoptera</taxon>
        <taxon>Hemiptera</taxon>
        <taxon>Sternorrhyncha</taxon>
        <taxon>Psylloidea</taxon>
        <taxon>Psyllidae</taxon>
        <taxon>Psyllinae</taxon>
        <taxon>Cacopsylla</taxon>
    </lineage>
</organism>
<dbReference type="AlphaFoldDB" id="A0A8D8LKC6"/>
<sequence length="100" mass="11622">MELIELQSDIPLTSIDSKNIWSQVPKEKYPVLCRTTLKVRSLFSSTYLCESSFSHMKFIKNKYRSKLTDNHINNCIRMAVTNYPPSIEECVSKMECKSSH</sequence>
<dbReference type="EMBL" id="HBUF01607928">
    <property type="protein sequence ID" value="CAG6778018.1"/>
    <property type="molecule type" value="Transcribed_RNA"/>
</dbReference>
<dbReference type="InterPro" id="IPR008906">
    <property type="entry name" value="HATC_C_dom"/>
</dbReference>
<dbReference type="GO" id="GO:0046983">
    <property type="term" value="F:protein dimerization activity"/>
    <property type="evidence" value="ECO:0007669"/>
    <property type="project" value="InterPro"/>
</dbReference>